<dbReference type="GO" id="GO:0005615">
    <property type="term" value="C:extracellular space"/>
    <property type="evidence" value="ECO:0007669"/>
    <property type="project" value="TreeGrafter"/>
</dbReference>
<dbReference type="PANTHER" id="PTHR43918">
    <property type="entry name" value="ACETYLCHOLINESTERASE"/>
    <property type="match status" value="1"/>
</dbReference>
<dbReference type="OrthoDB" id="408631at2759"/>
<feature type="domain" description="Carboxylesterase type B" evidence="10">
    <location>
        <begin position="20"/>
        <end position="536"/>
    </location>
</feature>
<feature type="active site" description="Acyl-ester intermediate" evidence="8">
    <location>
        <position position="210"/>
    </location>
</feature>
<organism evidence="11 12">
    <name type="scientific">Trichonephila clavata</name>
    <name type="common">Joro spider</name>
    <name type="synonym">Nephila clavata</name>
    <dbReference type="NCBI Taxonomy" id="2740835"/>
    <lineage>
        <taxon>Eukaryota</taxon>
        <taxon>Metazoa</taxon>
        <taxon>Ecdysozoa</taxon>
        <taxon>Arthropoda</taxon>
        <taxon>Chelicerata</taxon>
        <taxon>Arachnida</taxon>
        <taxon>Araneae</taxon>
        <taxon>Araneomorphae</taxon>
        <taxon>Entelegynae</taxon>
        <taxon>Araneoidea</taxon>
        <taxon>Nephilidae</taxon>
        <taxon>Trichonephila</taxon>
    </lineage>
</organism>
<dbReference type="GO" id="GO:0005886">
    <property type="term" value="C:plasma membrane"/>
    <property type="evidence" value="ECO:0007669"/>
    <property type="project" value="TreeGrafter"/>
</dbReference>
<evidence type="ECO:0000256" key="4">
    <source>
        <dbReference type="ARBA" id="ARBA00022867"/>
    </source>
</evidence>
<reference evidence="11" key="1">
    <citation type="submission" date="2020-07" db="EMBL/GenBank/DDBJ databases">
        <title>Multicomponent nature underlies the extraordinary mechanical properties of spider dragline silk.</title>
        <authorList>
            <person name="Kono N."/>
            <person name="Nakamura H."/>
            <person name="Mori M."/>
            <person name="Yoshida Y."/>
            <person name="Ohtoshi R."/>
            <person name="Malay A.D."/>
            <person name="Moran D.A.P."/>
            <person name="Tomita M."/>
            <person name="Numata K."/>
            <person name="Arakawa K."/>
        </authorList>
    </citation>
    <scope>NUCLEOTIDE SEQUENCE</scope>
</reference>
<dbReference type="InterPro" id="IPR000997">
    <property type="entry name" value="Cholinesterase"/>
</dbReference>
<name>A0A8X6FKF4_TRICU</name>
<evidence type="ECO:0000256" key="7">
    <source>
        <dbReference type="ARBA" id="ARBA00048484"/>
    </source>
</evidence>
<keyword evidence="12" id="KW-1185">Reference proteome</keyword>
<dbReference type="EC" id="3.1.1.-" evidence="9"/>
<keyword evidence="3 9" id="KW-0378">Hydrolase</keyword>
<dbReference type="PANTHER" id="PTHR43918:SF4">
    <property type="entry name" value="CARBOXYLIC ESTER HYDROLASE"/>
    <property type="match status" value="1"/>
</dbReference>
<evidence type="ECO:0000256" key="1">
    <source>
        <dbReference type="ARBA" id="ARBA00005964"/>
    </source>
</evidence>
<comment type="caution">
    <text evidence="11">The sequence shown here is derived from an EMBL/GenBank/DDBJ whole genome shotgun (WGS) entry which is preliminary data.</text>
</comment>
<dbReference type="GO" id="GO:0006581">
    <property type="term" value="P:acetylcholine catabolic process"/>
    <property type="evidence" value="ECO:0007669"/>
    <property type="project" value="TreeGrafter"/>
</dbReference>
<dbReference type="InterPro" id="IPR029058">
    <property type="entry name" value="AB_hydrolase_fold"/>
</dbReference>
<dbReference type="Proteomes" id="UP000887116">
    <property type="component" value="Unassembled WGS sequence"/>
</dbReference>
<sequence>MNKEVIIYLLCLLVASARADRIVLTNSGPVRGVTVASSDLEVEAFLGIPFAEPPVGDLRFRKPAPKNSWTDVYDASKLPPTCVQNITERYYWSPDIEHMTEDCLYLNLWVPYSKTDSKLKPVLIYIHGGGFNFGSANQEVFNGKNLANFGDIIVGNMNYRVGVMGFFSAFVEEANGNMGMYDQLLAMKWIKDNAKHFGGDPDHIVLMGESAGAMSVAMHLMSPLSKGIIKRAILQSGSAVTPLFTEENSQIFKYSQSVAKMLGCENRNATLKNNPKLVVQCLKRLPAQKISSAEGRIKRTNLVGFIPRVGDEFLPQSAAKFLQEGSLTDMELLMGVNEQEGPFFLTVVAPQYFGKYGEYESNTVSRRLARMVIRTFFKTLGQKNETEIFDVYINSLKNDTSDEYTNRIASALGDFMISCSTLYQAEFHSMKNPVYFYVFTRRPTSTLLAEWMGTTHYEEVQYVFQNPIYENFTPEEVQLSQRMIRRWVSFIKTGNPNVPGETDWPLFKHEDPAYLEINDEEKVVRSRPDNNRCEFWRERFHSQI</sequence>
<dbReference type="Pfam" id="PF00135">
    <property type="entry name" value="COesterase"/>
    <property type="match status" value="1"/>
</dbReference>
<protein>
    <recommendedName>
        <fullName evidence="9">Carboxylic ester hydrolase</fullName>
        <ecNumber evidence="9">3.1.1.-</ecNumber>
    </recommendedName>
</protein>
<dbReference type="InterPro" id="IPR019826">
    <property type="entry name" value="Carboxylesterase_B_AS"/>
</dbReference>
<dbReference type="SUPFAM" id="SSF53474">
    <property type="entry name" value="alpha/beta-Hydrolases"/>
    <property type="match status" value="1"/>
</dbReference>
<evidence type="ECO:0000256" key="9">
    <source>
        <dbReference type="RuleBase" id="RU361235"/>
    </source>
</evidence>
<evidence type="ECO:0000313" key="12">
    <source>
        <dbReference type="Proteomes" id="UP000887116"/>
    </source>
</evidence>
<dbReference type="PRINTS" id="PR00878">
    <property type="entry name" value="CHOLNESTRASE"/>
</dbReference>
<dbReference type="EMBL" id="BMAO01002628">
    <property type="protein sequence ID" value="GFQ82092.1"/>
    <property type="molecule type" value="Genomic_DNA"/>
</dbReference>
<evidence type="ECO:0000256" key="5">
    <source>
        <dbReference type="ARBA" id="ARBA00023157"/>
    </source>
</evidence>
<keyword evidence="2" id="KW-0719">Serine esterase</keyword>
<evidence type="ECO:0000256" key="8">
    <source>
        <dbReference type="PIRSR" id="PIRSR600997-1"/>
    </source>
</evidence>
<dbReference type="Gene3D" id="3.40.50.1820">
    <property type="entry name" value="alpha/beta hydrolase"/>
    <property type="match status" value="1"/>
</dbReference>
<feature type="signal peptide" evidence="9">
    <location>
        <begin position="1"/>
        <end position="19"/>
    </location>
</feature>
<feature type="active site" description="Charge relay system" evidence="8">
    <location>
        <position position="456"/>
    </location>
</feature>
<keyword evidence="9" id="KW-0732">Signal</keyword>
<evidence type="ECO:0000256" key="6">
    <source>
        <dbReference type="ARBA" id="ARBA00023180"/>
    </source>
</evidence>
<dbReference type="PROSITE" id="PS00122">
    <property type="entry name" value="CARBOXYLESTERASE_B_1"/>
    <property type="match status" value="1"/>
</dbReference>
<dbReference type="FunFam" id="3.40.50.1820:FF:000029">
    <property type="entry name" value="Acetylcholinesterase"/>
    <property type="match status" value="1"/>
</dbReference>
<dbReference type="GO" id="GO:0019695">
    <property type="term" value="P:choline metabolic process"/>
    <property type="evidence" value="ECO:0007669"/>
    <property type="project" value="TreeGrafter"/>
</dbReference>
<comment type="similarity">
    <text evidence="1 9">Belongs to the type-B carboxylesterase/lipase family.</text>
</comment>
<keyword evidence="6" id="KW-0325">Glycoprotein</keyword>
<dbReference type="GO" id="GO:0003990">
    <property type="term" value="F:acetylcholinesterase activity"/>
    <property type="evidence" value="ECO:0007669"/>
    <property type="project" value="UniProtKB-EC"/>
</dbReference>
<feature type="chain" id="PRO_5036515819" description="Carboxylic ester hydrolase" evidence="9">
    <location>
        <begin position="20"/>
        <end position="544"/>
    </location>
</feature>
<proteinExistence type="inferred from homology"/>
<evidence type="ECO:0000256" key="2">
    <source>
        <dbReference type="ARBA" id="ARBA00022487"/>
    </source>
</evidence>
<dbReference type="InterPro" id="IPR050654">
    <property type="entry name" value="AChE-related_enzymes"/>
</dbReference>
<comment type="catalytic activity">
    <reaction evidence="7">
        <text>acetylcholine + H2O = choline + acetate + H(+)</text>
        <dbReference type="Rhea" id="RHEA:17561"/>
        <dbReference type="ChEBI" id="CHEBI:15354"/>
        <dbReference type="ChEBI" id="CHEBI:15355"/>
        <dbReference type="ChEBI" id="CHEBI:15377"/>
        <dbReference type="ChEBI" id="CHEBI:15378"/>
        <dbReference type="ChEBI" id="CHEBI:30089"/>
        <dbReference type="EC" id="3.1.1.7"/>
    </reaction>
</comment>
<dbReference type="InterPro" id="IPR002018">
    <property type="entry name" value="CarbesteraseB"/>
</dbReference>
<dbReference type="InterPro" id="IPR019819">
    <property type="entry name" value="Carboxylesterase_B_CS"/>
</dbReference>
<evidence type="ECO:0000259" key="10">
    <source>
        <dbReference type="Pfam" id="PF00135"/>
    </source>
</evidence>
<keyword evidence="4" id="KW-0531">Neurotransmitter degradation</keyword>
<keyword evidence="5" id="KW-1015">Disulfide bond</keyword>
<dbReference type="PROSITE" id="PS00941">
    <property type="entry name" value="CARBOXYLESTERASE_B_2"/>
    <property type="match status" value="1"/>
</dbReference>
<accession>A0A8X6FKF4</accession>
<evidence type="ECO:0000256" key="3">
    <source>
        <dbReference type="ARBA" id="ARBA00022801"/>
    </source>
</evidence>
<feature type="active site" description="Charge relay system" evidence="8">
    <location>
        <position position="340"/>
    </location>
</feature>
<evidence type="ECO:0000313" key="11">
    <source>
        <dbReference type="EMBL" id="GFQ82092.1"/>
    </source>
</evidence>
<dbReference type="AlphaFoldDB" id="A0A8X6FKF4"/>
<gene>
    <name evidence="11" type="ORF">TNCT_577541</name>
</gene>